<accession>A0A4P8IH96</accession>
<gene>
    <name evidence="3" type="ORF">AR1Y2_2751</name>
</gene>
<evidence type="ECO:0000259" key="2">
    <source>
        <dbReference type="Pfam" id="PF22725"/>
    </source>
</evidence>
<dbReference type="Proteomes" id="UP000298653">
    <property type="component" value="Chromosome"/>
</dbReference>
<keyword evidence="4" id="KW-1185">Reference proteome</keyword>
<dbReference type="GO" id="GO:0000166">
    <property type="term" value="F:nucleotide binding"/>
    <property type="evidence" value="ECO:0007669"/>
    <property type="project" value="InterPro"/>
</dbReference>
<sequence length="329" mass="37168">MVRLACIGTNFITDWLMEGVQELDGIELTAVYSRTMEKGKEFAGKYGVEKVYDNFEELAKDSDIDAVYVASPTYCHFKHTMMMLNHKKHVLCEKPVASNLTELELMVKAAKDNQVIFMEAMKSVHTPGYKAMLEHLPKLGAIRRATIQYCQYSSRYDKFKMGIIENAFKPELSNGAVMDIGVYCVHFLAALFGMPDKILADAIFLDNGVDGAGTIIASYGDKQAEVIYSKITNSKLPTQIQGEKGCMIISECPNPQEIKILYNDGTEEFLEFESRENPMKYETETFLELIGTNQVDHPYLEASVIEMKIIDEARRQTGIVFPADKIREQ</sequence>
<dbReference type="Gene3D" id="3.40.50.720">
    <property type="entry name" value="NAD(P)-binding Rossmann-like Domain"/>
    <property type="match status" value="1"/>
</dbReference>
<feature type="domain" description="Gfo/Idh/MocA-like oxidoreductase N-terminal" evidence="1">
    <location>
        <begin position="3"/>
        <end position="119"/>
    </location>
</feature>
<dbReference type="Pfam" id="PF22725">
    <property type="entry name" value="GFO_IDH_MocA_C3"/>
    <property type="match status" value="1"/>
</dbReference>
<reference evidence="3 4" key="1">
    <citation type="submission" date="2019-05" db="EMBL/GenBank/DDBJ databases">
        <title>Complete genome sequencing of Anaerostipes rhamnosivorans.</title>
        <authorList>
            <person name="Bui T.P.N."/>
            <person name="de Vos W.M."/>
        </authorList>
    </citation>
    <scope>NUCLEOTIDE SEQUENCE [LARGE SCALE GENOMIC DNA]</scope>
    <source>
        <strain evidence="3 4">1y2</strain>
    </source>
</reference>
<dbReference type="OrthoDB" id="9783105at2"/>
<evidence type="ECO:0000313" key="4">
    <source>
        <dbReference type="Proteomes" id="UP000298653"/>
    </source>
</evidence>
<dbReference type="EMBL" id="CP040058">
    <property type="protein sequence ID" value="QCP36205.1"/>
    <property type="molecule type" value="Genomic_DNA"/>
</dbReference>
<dbReference type="InterPro" id="IPR036291">
    <property type="entry name" value="NAD(P)-bd_dom_sf"/>
</dbReference>
<proteinExistence type="predicted"/>
<dbReference type="SUPFAM" id="SSF55347">
    <property type="entry name" value="Glyceraldehyde-3-phosphate dehydrogenase-like, C-terminal domain"/>
    <property type="match status" value="1"/>
</dbReference>
<evidence type="ECO:0000259" key="1">
    <source>
        <dbReference type="Pfam" id="PF01408"/>
    </source>
</evidence>
<feature type="domain" description="GFO/IDH/MocA-like oxidoreductase" evidence="2">
    <location>
        <begin position="138"/>
        <end position="246"/>
    </location>
</feature>
<dbReference type="Pfam" id="PF01408">
    <property type="entry name" value="GFO_IDH_MocA"/>
    <property type="match status" value="1"/>
</dbReference>
<evidence type="ECO:0000313" key="3">
    <source>
        <dbReference type="EMBL" id="QCP36205.1"/>
    </source>
</evidence>
<dbReference type="RefSeq" id="WP_137329468.1">
    <property type="nucleotide sequence ID" value="NZ_CP040058.1"/>
</dbReference>
<dbReference type="InterPro" id="IPR055170">
    <property type="entry name" value="GFO_IDH_MocA-like_dom"/>
</dbReference>
<name>A0A4P8IH96_9FIRM</name>
<dbReference type="PANTHER" id="PTHR43054">
    <property type="match status" value="1"/>
</dbReference>
<dbReference type="PANTHER" id="PTHR43054:SF1">
    <property type="entry name" value="SCYLLO-INOSITOL 2-DEHYDROGENASE (NADP(+)) IOLU"/>
    <property type="match status" value="1"/>
</dbReference>
<dbReference type="Gene3D" id="3.30.360.10">
    <property type="entry name" value="Dihydrodipicolinate Reductase, domain 2"/>
    <property type="match status" value="1"/>
</dbReference>
<dbReference type="AlphaFoldDB" id="A0A4P8IH96"/>
<organism evidence="3 4">
    <name type="scientific">Anaerostipes rhamnosivorans</name>
    <dbReference type="NCBI Taxonomy" id="1229621"/>
    <lineage>
        <taxon>Bacteria</taxon>
        <taxon>Bacillati</taxon>
        <taxon>Bacillota</taxon>
        <taxon>Clostridia</taxon>
        <taxon>Lachnospirales</taxon>
        <taxon>Lachnospiraceae</taxon>
        <taxon>Anaerostipes</taxon>
    </lineage>
</organism>
<dbReference type="SUPFAM" id="SSF51735">
    <property type="entry name" value="NAD(P)-binding Rossmann-fold domains"/>
    <property type="match status" value="1"/>
</dbReference>
<dbReference type="InterPro" id="IPR000683">
    <property type="entry name" value="Gfo/Idh/MocA-like_OxRdtase_N"/>
</dbReference>
<dbReference type="KEGG" id="arf:AR1Y2_2751"/>
<protein>
    <submittedName>
        <fullName evidence="3">Putative oxidoreductase</fullName>
    </submittedName>
</protein>